<organism evidence="1 2">
    <name type="scientific">Cyanobium usitatum str. Tous</name>
    <dbReference type="NCBI Taxonomy" id="2116684"/>
    <lineage>
        <taxon>Bacteria</taxon>
        <taxon>Bacillati</taxon>
        <taxon>Cyanobacteriota</taxon>
        <taxon>Cyanophyceae</taxon>
        <taxon>Synechococcales</taxon>
        <taxon>Prochlorococcaceae</taxon>
        <taxon>Cyanobium</taxon>
    </lineage>
</organism>
<gene>
    <name evidence="1" type="ORF">C7K55_06250</name>
</gene>
<dbReference type="EMBL" id="PXXO01000005">
    <property type="protein sequence ID" value="PSJ06026.1"/>
    <property type="molecule type" value="Genomic_DNA"/>
</dbReference>
<proteinExistence type="predicted"/>
<accession>A0A2P7MXV6</accession>
<reference evidence="1 2" key="1">
    <citation type="journal article" date="2018" name="Environ. Microbiol.">
        <title>Ecological and genomic features of two widespread freshwater picocyanobacteria.</title>
        <authorList>
            <person name="Cabello-Yeves P.J."/>
            <person name="Picazo A."/>
            <person name="Camacho A."/>
            <person name="Callieri C."/>
            <person name="Rosselli R."/>
            <person name="Roda-Garcia J.J."/>
            <person name="Coutinho F.H."/>
            <person name="Rodriguez-Valera F."/>
        </authorList>
    </citation>
    <scope>NUCLEOTIDE SEQUENCE [LARGE SCALE GENOMIC DNA]</scope>
    <source>
        <strain evidence="1 2">Tous</strain>
    </source>
</reference>
<keyword evidence="2" id="KW-1185">Reference proteome</keyword>
<comment type="caution">
    <text evidence="1">The sequence shown here is derived from an EMBL/GenBank/DDBJ whole genome shotgun (WGS) entry which is preliminary data.</text>
</comment>
<evidence type="ECO:0000313" key="2">
    <source>
        <dbReference type="Proteomes" id="UP000243002"/>
    </source>
</evidence>
<dbReference type="Pfam" id="PF10929">
    <property type="entry name" value="DUF2811"/>
    <property type="match status" value="1"/>
</dbReference>
<evidence type="ECO:0000313" key="1">
    <source>
        <dbReference type="EMBL" id="PSJ06026.1"/>
    </source>
</evidence>
<dbReference type="AlphaFoldDB" id="A0A2P7MXV6"/>
<dbReference type="InterPro" id="IPR021231">
    <property type="entry name" value="DUF2811"/>
</dbReference>
<sequence length="84" mass="9792">MRSSKPPGRQLRTYFSWQDTALSDWFCCFDAAAVHVSVVNEFPEDLYQAMREFISSHPNWDQYRLLQAALAGFLFQRDPACLSR</sequence>
<dbReference type="Proteomes" id="UP000243002">
    <property type="component" value="Unassembled WGS sequence"/>
</dbReference>
<evidence type="ECO:0008006" key="3">
    <source>
        <dbReference type="Google" id="ProtNLM"/>
    </source>
</evidence>
<name>A0A2P7MXV6_9CYAN</name>
<protein>
    <recommendedName>
        <fullName evidence="3">DUF2811 domain-containing protein</fullName>
    </recommendedName>
</protein>